<evidence type="ECO:0000256" key="2">
    <source>
        <dbReference type="PIRSR" id="PIRSR601310-3"/>
    </source>
</evidence>
<evidence type="ECO:0000256" key="1">
    <source>
        <dbReference type="PIRSR" id="PIRSR601310-1"/>
    </source>
</evidence>
<dbReference type="SUPFAM" id="SSF54197">
    <property type="entry name" value="HIT-like"/>
    <property type="match status" value="1"/>
</dbReference>
<sequence>MSSTTHNHTDASCIFCKIIAGSIPSMKLFETDKVYAFLDIGPIAPKHCLVIPKWHGAKITDIPDDYLMEIAPALKRIAIASGEENYNLLANAGTIAHQVVMHLHWHFIPKPDEKQGLGVGWPATKPEKKELQRIYDELKQKL</sequence>
<dbReference type="InterPro" id="IPR011146">
    <property type="entry name" value="HIT-like"/>
</dbReference>
<name>A0A316V2G4_9BASI</name>
<evidence type="ECO:0000313" key="6">
    <source>
        <dbReference type="Proteomes" id="UP000245884"/>
    </source>
</evidence>
<dbReference type="PANTHER" id="PTHR46648">
    <property type="entry name" value="HIT FAMILY PROTEIN 1"/>
    <property type="match status" value="1"/>
</dbReference>
<dbReference type="PRINTS" id="PR00332">
    <property type="entry name" value="HISTRIAD"/>
</dbReference>
<dbReference type="Pfam" id="PF01230">
    <property type="entry name" value="HIT"/>
    <property type="match status" value="1"/>
</dbReference>
<evidence type="ECO:0000313" key="5">
    <source>
        <dbReference type="EMBL" id="PWN30373.1"/>
    </source>
</evidence>
<evidence type="ECO:0000256" key="3">
    <source>
        <dbReference type="PROSITE-ProRule" id="PRU00464"/>
    </source>
</evidence>
<dbReference type="STRING" id="1569628.A0A316V2G4"/>
<organism evidence="5 6">
    <name type="scientific">Jaminaea rosea</name>
    <dbReference type="NCBI Taxonomy" id="1569628"/>
    <lineage>
        <taxon>Eukaryota</taxon>
        <taxon>Fungi</taxon>
        <taxon>Dikarya</taxon>
        <taxon>Basidiomycota</taxon>
        <taxon>Ustilaginomycotina</taxon>
        <taxon>Exobasidiomycetes</taxon>
        <taxon>Microstromatales</taxon>
        <taxon>Microstromatales incertae sedis</taxon>
        <taxon>Jaminaea</taxon>
    </lineage>
</organism>
<dbReference type="GeneID" id="37026861"/>
<dbReference type="AlphaFoldDB" id="A0A316V2G4"/>
<dbReference type="OrthoDB" id="672793at2759"/>
<dbReference type="PROSITE" id="PS51084">
    <property type="entry name" value="HIT_2"/>
    <property type="match status" value="1"/>
</dbReference>
<dbReference type="GO" id="GO:0003824">
    <property type="term" value="F:catalytic activity"/>
    <property type="evidence" value="ECO:0007669"/>
    <property type="project" value="InterPro"/>
</dbReference>
<dbReference type="Gene3D" id="3.30.428.10">
    <property type="entry name" value="HIT-like"/>
    <property type="match status" value="1"/>
</dbReference>
<feature type="short sequence motif" description="Histidine triad motif" evidence="2 3">
    <location>
        <begin position="102"/>
        <end position="106"/>
    </location>
</feature>
<dbReference type="GO" id="GO:0009117">
    <property type="term" value="P:nucleotide metabolic process"/>
    <property type="evidence" value="ECO:0007669"/>
    <property type="project" value="TreeGrafter"/>
</dbReference>
<accession>A0A316V2G4</accession>
<feature type="active site" description="Tele-AMP-histidine intermediate" evidence="1">
    <location>
        <position position="104"/>
    </location>
</feature>
<feature type="domain" description="HIT" evidence="4">
    <location>
        <begin position="14"/>
        <end position="117"/>
    </location>
</feature>
<reference evidence="5 6" key="1">
    <citation type="journal article" date="2018" name="Mol. Biol. Evol.">
        <title>Broad Genomic Sampling Reveals a Smut Pathogenic Ancestry of the Fungal Clade Ustilaginomycotina.</title>
        <authorList>
            <person name="Kijpornyongpan T."/>
            <person name="Mondo S.J."/>
            <person name="Barry K."/>
            <person name="Sandor L."/>
            <person name="Lee J."/>
            <person name="Lipzen A."/>
            <person name="Pangilinan J."/>
            <person name="LaButti K."/>
            <person name="Hainaut M."/>
            <person name="Henrissat B."/>
            <person name="Grigoriev I.V."/>
            <person name="Spatafora J.W."/>
            <person name="Aime M.C."/>
        </authorList>
    </citation>
    <scope>NUCLEOTIDE SEQUENCE [LARGE SCALE GENOMIC DNA]</scope>
    <source>
        <strain evidence="5 6">MCA 5214</strain>
    </source>
</reference>
<dbReference type="EMBL" id="KZ819662">
    <property type="protein sequence ID" value="PWN30373.1"/>
    <property type="molecule type" value="Genomic_DNA"/>
</dbReference>
<protein>
    <submittedName>
        <fullName evidence="5">Putative HNT1-adenosine 5`-monophosphoramidase</fullName>
    </submittedName>
</protein>
<dbReference type="Proteomes" id="UP000245884">
    <property type="component" value="Unassembled WGS sequence"/>
</dbReference>
<evidence type="ECO:0000259" key="4">
    <source>
        <dbReference type="PROSITE" id="PS51084"/>
    </source>
</evidence>
<dbReference type="InterPro" id="IPR001310">
    <property type="entry name" value="Histidine_triad_HIT"/>
</dbReference>
<dbReference type="RefSeq" id="XP_025364985.1">
    <property type="nucleotide sequence ID" value="XM_025505038.1"/>
</dbReference>
<keyword evidence="6" id="KW-1185">Reference proteome</keyword>
<gene>
    <name evidence="5" type="ORF">BDZ90DRAFT_229393</name>
</gene>
<proteinExistence type="predicted"/>
<dbReference type="InterPro" id="IPR036265">
    <property type="entry name" value="HIT-like_sf"/>
</dbReference>
<dbReference type="PANTHER" id="PTHR46648:SF1">
    <property type="entry name" value="ADENOSINE 5'-MONOPHOSPHORAMIDASE HNT1"/>
    <property type="match status" value="1"/>
</dbReference>